<keyword evidence="13" id="KW-1185">Reference proteome</keyword>
<keyword evidence="4 7" id="KW-0347">Helicase</keyword>
<evidence type="ECO:0000256" key="2">
    <source>
        <dbReference type="ARBA" id="ARBA00022741"/>
    </source>
</evidence>
<protein>
    <recommendedName>
        <fullName evidence="1">RNA helicase</fullName>
        <ecNumber evidence="1">3.6.4.13</ecNumber>
    </recommendedName>
</protein>
<dbReference type="Proteomes" id="UP000215902">
    <property type="component" value="Unassembled WGS sequence"/>
</dbReference>
<evidence type="ECO:0000256" key="3">
    <source>
        <dbReference type="ARBA" id="ARBA00022801"/>
    </source>
</evidence>
<dbReference type="PROSITE" id="PS51192">
    <property type="entry name" value="HELICASE_ATP_BIND_1"/>
    <property type="match status" value="1"/>
</dbReference>
<dbReference type="InterPro" id="IPR011545">
    <property type="entry name" value="DEAD/DEAH_box_helicase_dom"/>
</dbReference>
<evidence type="ECO:0000313" key="12">
    <source>
        <dbReference type="EMBL" id="PAA84085.1"/>
    </source>
</evidence>
<evidence type="ECO:0000256" key="7">
    <source>
        <dbReference type="RuleBase" id="RU000492"/>
    </source>
</evidence>
<dbReference type="GO" id="GO:0005829">
    <property type="term" value="C:cytosol"/>
    <property type="evidence" value="ECO:0007669"/>
    <property type="project" value="TreeGrafter"/>
</dbReference>
<feature type="compositionally biased region" description="Basic and acidic residues" evidence="8">
    <location>
        <begin position="21"/>
        <end position="30"/>
    </location>
</feature>
<feature type="domain" description="Helicase ATP-binding" evidence="9">
    <location>
        <begin position="235"/>
        <end position="411"/>
    </location>
</feature>
<dbReference type="InterPro" id="IPR027417">
    <property type="entry name" value="P-loop_NTPase"/>
</dbReference>
<dbReference type="SMART" id="SM00490">
    <property type="entry name" value="HELICc"/>
    <property type="match status" value="1"/>
</dbReference>
<dbReference type="InterPro" id="IPR050079">
    <property type="entry name" value="DEAD_box_RNA_helicase"/>
</dbReference>
<feature type="domain" description="DEAD-box RNA helicase Q" evidence="11">
    <location>
        <begin position="204"/>
        <end position="232"/>
    </location>
</feature>
<feature type="compositionally biased region" description="Low complexity" evidence="8">
    <location>
        <begin position="147"/>
        <end position="158"/>
    </location>
</feature>
<dbReference type="PROSITE" id="PS00039">
    <property type="entry name" value="DEAD_ATP_HELICASE"/>
    <property type="match status" value="1"/>
</dbReference>
<dbReference type="InterPro" id="IPR014014">
    <property type="entry name" value="RNA_helicase_DEAD_Q_motif"/>
</dbReference>
<dbReference type="PANTHER" id="PTHR47959">
    <property type="entry name" value="ATP-DEPENDENT RNA HELICASE RHLE-RELATED"/>
    <property type="match status" value="1"/>
</dbReference>
<feature type="compositionally biased region" description="Basic and acidic residues" evidence="8">
    <location>
        <begin position="59"/>
        <end position="76"/>
    </location>
</feature>
<dbReference type="InterPro" id="IPR014001">
    <property type="entry name" value="Helicase_ATP-bd"/>
</dbReference>
<dbReference type="STRING" id="282301.A0A267GDH5"/>
<feature type="region of interest" description="Disordered" evidence="8">
    <location>
        <begin position="1"/>
        <end position="196"/>
    </location>
</feature>
<dbReference type="InterPro" id="IPR000629">
    <property type="entry name" value="RNA-helicase_DEAD-box_CS"/>
</dbReference>
<dbReference type="GO" id="GO:0016787">
    <property type="term" value="F:hydrolase activity"/>
    <property type="evidence" value="ECO:0007669"/>
    <property type="project" value="UniProtKB-KW"/>
</dbReference>
<evidence type="ECO:0000259" key="10">
    <source>
        <dbReference type="PROSITE" id="PS51194"/>
    </source>
</evidence>
<dbReference type="Gene3D" id="3.40.50.300">
    <property type="entry name" value="P-loop containing nucleotide triphosphate hydrolases"/>
    <property type="match status" value="2"/>
</dbReference>
<feature type="compositionally biased region" description="Basic residues" evidence="8">
    <location>
        <begin position="31"/>
        <end position="48"/>
    </location>
</feature>
<name>A0A267GDH5_9PLAT</name>
<keyword evidence="5 7" id="KW-0067">ATP-binding</keyword>
<comment type="caution">
    <text evidence="12">The sequence shown here is derived from an EMBL/GenBank/DDBJ whole genome shotgun (WGS) entry which is preliminary data.</text>
</comment>
<evidence type="ECO:0000259" key="9">
    <source>
        <dbReference type="PROSITE" id="PS51192"/>
    </source>
</evidence>
<evidence type="ECO:0000259" key="11">
    <source>
        <dbReference type="PROSITE" id="PS51195"/>
    </source>
</evidence>
<dbReference type="PANTHER" id="PTHR47959:SF1">
    <property type="entry name" value="ATP-DEPENDENT RNA HELICASE DBPA"/>
    <property type="match status" value="1"/>
</dbReference>
<comment type="similarity">
    <text evidence="7">Belongs to the DEAD box helicase family.</text>
</comment>
<gene>
    <name evidence="12" type="ORF">BOX15_Mlig027199g1</name>
</gene>
<feature type="compositionally biased region" description="Low complexity" evidence="8">
    <location>
        <begin position="629"/>
        <end position="643"/>
    </location>
</feature>
<evidence type="ECO:0000256" key="1">
    <source>
        <dbReference type="ARBA" id="ARBA00012552"/>
    </source>
</evidence>
<dbReference type="PROSITE" id="PS51194">
    <property type="entry name" value="HELICASE_CTER"/>
    <property type="match status" value="1"/>
</dbReference>
<dbReference type="CDD" id="cd18787">
    <property type="entry name" value="SF2_C_DEAD"/>
    <property type="match status" value="1"/>
</dbReference>
<dbReference type="Pfam" id="PF00271">
    <property type="entry name" value="Helicase_C"/>
    <property type="match status" value="1"/>
</dbReference>
<dbReference type="SMART" id="SM00487">
    <property type="entry name" value="DEXDc"/>
    <property type="match status" value="1"/>
</dbReference>
<dbReference type="InterPro" id="IPR001650">
    <property type="entry name" value="Helicase_C-like"/>
</dbReference>
<feature type="region of interest" description="Disordered" evidence="8">
    <location>
        <begin position="623"/>
        <end position="643"/>
    </location>
</feature>
<organism evidence="12 13">
    <name type="scientific">Macrostomum lignano</name>
    <dbReference type="NCBI Taxonomy" id="282301"/>
    <lineage>
        <taxon>Eukaryota</taxon>
        <taxon>Metazoa</taxon>
        <taxon>Spiralia</taxon>
        <taxon>Lophotrochozoa</taxon>
        <taxon>Platyhelminthes</taxon>
        <taxon>Rhabditophora</taxon>
        <taxon>Macrostomorpha</taxon>
        <taxon>Macrostomida</taxon>
        <taxon>Macrostomidae</taxon>
        <taxon>Macrostomum</taxon>
    </lineage>
</organism>
<evidence type="ECO:0000256" key="5">
    <source>
        <dbReference type="ARBA" id="ARBA00022840"/>
    </source>
</evidence>
<dbReference type="Pfam" id="PF00270">
    <property type="entry name" value="DEAD"/>
    <property type="match status" value="1"/>
</dbReference>
<keyword evidence="3 7" id="KW-0378">Hydrolase</keyword>
<evidence type="ECO:0000256" key="6">
    <source>
        <dbReference type="PROSITE-ProRule" id="PRU00552"/>
    </source>
</evidence>
<dbReference type="SUPFAM" id="SSF52540">
    <property type="entry name" value="P-loop containing nucleoside triphosphate hydrolases"/>
    <property type="match status" value="2"/>
</dbReference>
<keyword evidence="2 7" id="KW-0547">Nucleotide-binding</keyword>
<dbReference type="PROSITE" id="PS51195">
    <property type="entry name" value="Q_MOTIF"/>
    <property type="match status" value="1"/>
</dbReference>
<dbReference type="GO" id="GO:0003724">
    <property type="term" value="F:RNA helicase activity"/>
    <property type="evidence" value="ECO:0007669"/>
    <property type="project" value="UniProtKB-EC"/>
</dbReference>
<dbReference type="EMBL" id="NIVC01000390">
    <property type="protein sequence ID" value="PAA84085.1"/>
    <property type="molecule type" value="Genomic_DNA"/>
</dbReference>
<proteinExistence type="inferred from homology"/>
<feature type="domain" description="Helicase C-terminal" evidence="10">
    <location>
        <begin position="422"/>
        <end position="587"/>
    </location>
</feature>
<feature type="compositionally biased region" description="Basic and acidic residues" evidence="8">
    <location>
        <begin position="111"/>
        <end position="121"/>
    </location>
</feature>
<evidence type="ECO:0000313" key="13">
    <source>
        <dbReference type="Proteomes" id="UP000215902"/>
    </source>
</evidence>
<sequence>ALMKPKPVQPPRLASSASELGVKRPAEKRREAKQKKKQQKANAKKQLKEKRQQQSADVSMRDHSVLDNSRHSNRESADEDDDDDEVALNPDFKFDLPAAKPHQPLSQPPEPKLRAHGEKTNVDALIQRRLLRQKPADADADLEAAADDPASGSAAPQAEAPIDPDLVDADEVKPKAKKGRKQAAGPATPGFADEIDRPDLPAGSSFLALNLSRPLLRALAELSWSRPTPIQAACVPIALAGRDICACARTGSGKTAAFLLPVIERLLYKPAGPPVTRVLVLSPTRELAVQIHSVAEQLLRYCGRRVSLSLSAGGLDLRGQEAALRQGPDIVVATPGRLIDHAHNAPSFHLRNIEILVLDEADKLIDEFFIEQIKEIVRLCSPTRQVLLFSATMTDDVRELSAMALRNPVKLFLSDKADVTLRLQQEFVRIREQRESDREAIVAALVQRSFNERCIVFCPTRRLCHRMHVLLGLLGVSCAELHSSLSQAQRLEALERFHKAEVGVLLATDLVSRGLDIQGVRTVINYSLPDTLKVYTHRVGRTARAGKQGLAISLAGEAERPLLKQIVRKAPIPVKLRTVPKSTVAAYRERIAALEPDVSAVMQEERLESAQRAAEQSLNRVQKRLEAAGSSGSRSQQQQQLQRNWFRARGGCNSATAGAASGVLGAGKLGKARGKKAKGSA</sequence>
<dbReference type="CDD" id="cd17947">
    <property type="entry name" value="DEADc_DDX27"/>
    <property type="match status" value="1"/>
</dbReference>
<reference evidence="12 13" key="1">
    <citation type="submission" date="2017-06" db="EMBL/GenBank/DDBJ databases">
        <title>A platform for efficient transgenesis in Macrostomum lignano, a flatworm model organism for stem cell research.</title>
        <authorList>
            <person name="Berezikov E."/>
        </authorList>
    </citation>
    <scope>NUCLEOTIDE SEQUENCE [LARGE SCALE GENOMIC DNA]</scope>
    <source>
        <strain evidence="12">DV1</strain>
        <tissue evidence="12">Whole organism</tissue>
    </source>
</reference>
<feature type="region of interest" description="Disordered" evidence="8">
    <location>
        <begin position="657"/>
        <end position="681"/>
    </location>
</feature>
<dbReference type="EC" id="3.6.4.13" evidence="1"/>
<feature type="compositionally biased region" description="Basic residues" evidence="8">
    <location>
        <begin position="670"/>
        <end position="681"/>
    </location>
</feature>
<evidence type="ECO:0000256" key="8">
    <source>
        <dbReference type="SAM" id="MobiDB-lite"/>
    </source>
</evidence>
<dbReference type="GO" id="GO:0005524">
    <property type="term" value="F:ATP binding"/>
    <property type="evidence" value="ECO:0007669"/>
    <property type="project" value="UniProtKB-KW"/>
</dbReference>
<feature type="compositionally biased region" description="Acidic residues" evidence="8">
    <location>
        <begin position="77"/>
        <end position="86"/>
    </location>
</feature>
<dbReference type="AlphaFoldDB" id="A0A267GDH5"/>
<dbReference type="GO" id="GO:0003676">
    <property type="term" value="F:nucleic acid binding"/>
    <property type="evidence" value="ECO:0007669"/>
    <property type="project" value="InterPro"/>
</dbReference>
<feature type="non-terminal residue" evidence="12">
    <location>
        <position position="1"/>
    </location>
</feature>
<accession>A0A267GDH5</accession>
<dbReference type="OrthoDB" id="10259843at2759"/>
<evidence type="ECO:0000256" key="4">
    <source>
        <dbReference type="ARBA" id="ARBA00022806"/>
    </source>
</evidence>
<feature type="short sequence motif" description="Q motif" evidence="6">
    <location>
        <begin position="204"/>
        <end position="232"/>
    </location>
</feature>